<dbReference type="InterPro" id="IPR006119">
    <property type="entry name" value="Resolv_N"/>
</dbReference>
<accession>A0A9Q3Z4I3</accession>
<keyword evidence="1" id="KW-0238">DNA-binding</keyword>
<dbReference type="InterPro" id="IPR036162">
    <property type="entry name" value="Resolvase-like_N_sf"/>
</dbReference>
<dbReference type="Pfam" id="PF07508">
    <property type="entry name" value="Recombinase"/>
    <property type="match status" value="1"/>
</dbReference>
<evidence type="ECO:0000256" key="1">
    <source>
        <dbReference type="ARBA" id="ARBA00023125"/>
    </source>
</evidence>
<proteinExistence type="predicted"/>
<feature type="domain" description="Resolvase/invertase-type recombinase catalytic" evidence="3">
    <location>
        <begin position="6"/>
        <end position="154"/>
    </location>
</feature>
<evidence type="ECO:0000313" key="6">
    <source>
        <dbReference type="Proteomes" id="UP001108029"/>
    </source>
</evidence>
<dbReference type="Gene3D" id="3.40.50.1390">
    <property type="entry name" value="Resolvase, N-terminal catalytic domain"/>
    <property type="match status" value="1"/>
</dbReference>
<dbReference type="PANTHER" id="PTHR30461">
    <property type="entry name" value="DNA-INVERTASE FROM LAMBDOID PROPHAGE"/>
    <property type="match status" value="1"/>
</dbReference>
<dbReference type="Pfam" id="PF00239">
    <property type="entry name" value="Resolvase"/>
    <property type="match status" value="1"/>
</dbReference>
<evidence type="ECO:0000256" key="2">
    <source>
        <dbReference type="ARBA" id="ARBA00023172"/>
    </source>
</evidence>
<dbReference type="InterPro" id="IPR038109">
    <property type="entry name" value="DNA_bind_recomb_sf"/>
</dbReference>
<evidence type="ECO:0000259" key="3">
    <source>
        <dbReference type="PROSITE" id="PS51736"/>
    </source>
</evidence>
<dbReference type="RefSeq" id="WP_232648376.1">
    <property type="nucleotide sequence ID" value="NZ_JAJSBI010000004.1"/>
</dbReference>
<organism evidence="5 6">
    <name type="scientific">Streptomyces guryensis</name>
    <dbReference type="NCBI Taxonomy" id="2886947"/>
    <lineage>
        <taxon>Bacteria</taxon>
        <taxon>Bacillati</taxon>
        <taxon>Actinomycetota</taxon>
        <taxon>Actinomycetes</taxon>
        <taxon>Kitasatosporales</taxon>
        <taxon>Streptomycetaceae</taxon>
        <taxon>Streptomyces</taxon>
    </lineage>
</organism>
<sequence>MRRPPRALITVRLTVQTESTTSPERQIDECRSFCELRGWEVVGVARDLSVSATAVPPWKRPELSRWLDDRAPEFDVIVFWRLDRFVRRVGDLHQMIEWAERHGGKGLVSATEPFDLTSPTGKATATMIATFAQMEAHAAAERVASSRAHLLTSTRWGGSSPPFGYRTYARDGARYLEVNPETADIVREAAGRVIGGEPINAICRAFEERGVPAPADTYQRNKSGKDFVWYPRTLKGILTSPTLLGWKTRSEDVPGKKYKRRVLVHDQDGRPIRVAEGVLDQGAFDRLQDALADSASPLSRRSATPRTPLLNVIKCGGCGKNLQLHTTRKRRNDGTYRVTEKIRCLSRVGSPACPGYVFLPNEEIIAPVLDMLVRAIGDTPVTRREYVQRAEAKDGSRFPSYEAHEDRWQFVPLGTTIAERWRSMAITEIGEDLTHAGITVRCHPREHGGHVPEIPEDFQKQLAKFVA</sequence>
<comment type="caution">
    <text evidence="5">The sequence shown here is derived from an EMBL/GenBank/DDBJ whole genome shotgun (WGS) entry which is preliminary data.</text>
</comment>
<dbReference type="PROSITE" id="PS51737">
    <property type="entry name" value="RECOMBINASE_DNA_BIND"/>
    <property type="match status" value="1"/>
</dbReference>
<reference evidence="5" key="1">
    <citation type="submission" date="2021-12" db="EMBL/GenBank/DDBJ databases">
        <authorList>
            <person name="Lee J.-H."/>
            <person name="Kim S.-B."/>
        </authorList>
    </citation>
    <scope>NUCLEOTIDE SEQUENCE</scope>
    <source>
        <strain evidence="5">NR30</strain>
    </source>
</reference>
<keyword evidence="2" id="KW-0233">DNA recombination</keyword>
<dbReference type="InterPro" id="IPR011109">
    <property type="entry name" value="DNA_bind_recombinase_dom"/>
</dbReference>
<dbReference type="EMBL" id="JAJSBI010000004">
    <property type="protein sequence ID" value="MCD9874331.1"/>
    <property type="molecule type" value="Genomic_DNA"/>
</dbReference>
<dbReference type="PROSITE" id="PS51736">
    <property type="entry name" value="RECOMBINASES_3"/>
    <property type="match status" value="1"/>
</dbReference>
<dbReference type="GO" id="GO:0000150">
    <property type="term" value="F:DNA strand exchange activity"/>
    <property type="evidence" value="ECO:0007669"/>
    <property type="project" value="InterPro"/>
</dbReference>
<dbReference type="SUPFAM" id="SSF53041">
    <property type="entry name" value="Resolvase-like"/>
    <property type="match status" value="1"/>
</dbReference>
<keyword evidence="6" id="KW-1185">Reference proteome</keyword>
<protein>
    <submittedName>
        <fullName evidence="5">Recombinase family protein</fullName>
    </submittedName>
</protein>
<evidence type="ECO:0000313" key="5">
    <source>
        <dbReference type="EMBL" id="MCD9874331.1"/>
    </source>
</evidence>
<dbReference type="PANTHER" id="PTHR30461:SF2">
    <property type="entry name" value="SERINE RECOMBINASE PINE-RELATED"/>
    <property type="match status" value="1"/>
</dbReference>
<dbReference type="Proteomes" id="UP001108029">
    <property type="component" value="Unassembled WGS sequence"/>
</dbReference>
<dbReference type="CDD" id="cd00338">
    <property type="entry name" value="Ser_Recombinase"/>
    <property type="match status" value="1"/>
</dbReference>
<dbReference type="InterPro" id="IPR050639">
    <property type="entry name" value="SSR_resolvase"/>
</dbReference>
<dbReference type="SMART" id="SM00857">
    <property type="entry name" value="Resolvase"/>
    <property type="match status" value="1"/>
</dbReference>
<dbReference type="Gene3D" id="3.90.1750.20">
    <property type="entry name" value="Putative Large Serine Recombinase, Chain B, Domain 2"/>
    <property type="match status" value="1"/>
</dbReference>
<gene>
    <name evidence="5" type="ORF">LJ657_11690</name>
</gene>
<dbReference type="GO" id="GO:0003677">
    <property type="term" value="F:DNA binding"/>
    <property type="evidence" value="ECO:0007669"/>
    <property type="project" value="UniProtKB-KW"/>
</dbReference>
<dbReference type="AlphaFoldDB" id="A0A9Q3Z4I3"/>
<name>A0A9Q3Z4I3_9ACTN</name>
<feature type="domain" description="Recombinase" evidence="4">
    <location>
        <begin position="162"/>
        <end position="298"/>
    </location>
</feature>
<evidence type="ECO:0000259" key="4">
    <source>
        <dbReference type="PROSITE" id="PS51737"/>
    </source>
</evidence>